<dbReference type="EMBL" id="PIDR01001003">
    <property type="protein sequence ID" value="PLO64605.1"/>
    <property type="molecule type" value="Genomic_DNA"/>
</dbReference>
<gene>
    <name evidence="2" type="ORF">CWN49_25045</name>
    <name evidence="1" type="ORF">CWN50_08585</name>
</gene>
<name>A0A2J4RG28_9ENTR</name>
<dbReference type="Proteomes" id="UP000234667">
    <property type="component" value="Unassembled WGS sequence"/>
</dbReference>
<reference evidence="3 4" key="1">
    <citation type="submission" date="2017-11" db="EMBL/GenBank/DDBJ databases">
        <authorList>
            <person name="Han C.G."/>
        </authorList>
    </citation>
    <scope>NUCLEOTIDE SEQUENCE [LARGE SCALE GENOMIC DNA]</scope>
    <source>
        <strain evidence="2 4">A10</strain>
        <strain evidence="1 3">A11</strain>
    </source>
</reference>
<dbReference type="EMBL" id="PIDS01000202">
    <property type="protein sequence ID" value="PLL42225.1"/>
    <property type="molecule type" value="Genomic_DNA"/>
</dbReference>
<sequence length="71" mass="7908">MHSSVVNSAIWATFNDGRVLRAGERKGYRYTLAEQTTVTESTSADFQFSNHHCGANKLTNLFNQCLAGVRK</sequence>
<comment type="caution">
    <text evidence="1">The sequence shown here is derived from an EMBL/GenBank/DDBJ whole genome shotgun (WGS) entry which is preliminary data.</text>
</comment>
<evidence type="ECO:0000313" key="3">
    <source>
        <dbReference type="Proteomes" id="UP000234505"/>
    </source>
</evidence>
<dbReference type="Proteomes" id="UP000234505">
    <property type="component" value="Unassembled WGS sequence"/>
</dbReference>
<protein>
    <submittedName>
        <fullName evidence="1">Uncharacterized protein</fullName>
    </submittedName>
</protein>
<evidence type="ECO:0000313" key="4">
    <source>
        <dbReference type="Proteomes" id="UP000234667"/>
    </source>
</evidence>
<organism evidence="1 3">
    <name type="scientific">Klebsiella michiganensis</name>
    <dbReference type="NCBI Taxonomy" id="1134687"/>
    <lineage>
        <taxon>Bacteria</taxon>
        <taxon>Pseudomonadati</taxon>
        <taxon>Pseudomonadota</taxon>
        <taxon>Gammaproteobacteria</taxon>
        <taxon>Enterobacterales</taxon>
        <taxon>Enterobacteriaceae</taxon>
        <taxon>Klebsiella/Raoultella group</taxon>
        <taxon>Klebsiella</taxon>
    </lineage>
</organism>
<dbReference type="AlphaFoldDB" id="A0A2J4RG28"/>
<evidence type="ECO:0000313" key="2">
    <source>
        <dbReference type="EMBL" id="PLO64605.1"/>
    </source>
</evidence>
<proteinExistence type="predicted"/>
<reference evidence="3 4" key="2">
    <citation type="submission" date="2018-01" db="EMBL/GenBank/DDBJ databases">
        <title>Genomic study of Klebsiella pneumoniae.</title>
        <authorList>
            <person name="Yang Y."/>
            <person name="Bicalho R."/>
        </authorList>
    </citation>
    <scope>NUCLEOTIDE SEQUENCE [LARGE SCALE GENOMIC DNA]</scope>
    <source>
        <strain evidence="2 4">A10</strain>
        <strain evidence="1 3">A11</strain>
    </source>
</reference>
<accession>A0A2J4RG28</accession>
<evidence type="ECO:0000313" key="1">
    <source>
        <dbReference type="EMBL" id="PLL42225.1"/>
    </source>
</evidence>